<gene>
    <name evidence="1" type="ORF">HFP15_02070</name>
</gene>
<dbReference type="EMBL" id="JAAXLS010000001">
    <property type="protein sequence ID" value="NKQ51664.1"/>
    <property type="molecule type" value="Genomic_DNA"/>
</dbReference>
<dbReference type="RefSeq" id="WP_168510739.1">
    <property type="nucleotide sequence ID" value="NZ_JAAXLS010000001.1"/>
</dbReference>
<protein>
    <submittedName>
        <fullName evidence="1">Co-chaperone HscB</fullName>
    </submittedName>
</protein>
<comment type="caution">
    <text evidence="1">The sequence shown here is derived from an EMBL/GenBank/DDBJ whole genome shotgun (WGS) entry which is preliminary data.</text>
</comment>
<name>A0ABX1IW06_9PSEU</name>
<reference evidence="1 2" key="1">
    <citation type="submission" date="2020-04" db="EMBL/GenBank/DDBJ databases">
        <title>Novel species.</title>
        <authorList>
            <person name="Teo W.F.A."/>
            <person name="Lipun K."/>
            <person name="Srisuk N."/>
            <person name="Duangmal K."/>
        </authorList>
    </citation>
    <scope>NUCLEOTIDE SEQUENCE [LARGE SCALE GENOMIC DNA]</scope>
    <source>
        <strain evidence="1 2">K13G38</strain>
    </source>
</reference>
<dbReference type="SUPFAM" id="SSF100950">
    <property type="entry name" value="NagB/RpiA/CoA transferase-like"/>
    <property type="match status" value="1"/>
</dbReference>
<evidence type="ECO:0000313" key="1">
    <source>
        <dbReference type="EMBL" id="NKQ51664.1"/>
    </source>
</evidence>
<dbReference type="Gene3D" id="3.40.1080.10">
    <property type="entry name" value="Glutaconate Coenzyme A-transferase"/>
    <property type="match status" value="1"/>
</dbReference>
<accession>A0ABX1IW06</accession>
<keyword evidence="2" id="KW-1185">Reference proteome</keyword>
<organism evidence="1 2">
    <name type="scientific">Amycolatopsis acididurans</name>
    <dbReference type="NCBI Taxonomy" id="2724524"/>
    <lineage>
        <taxon>Bacteria</taxon>
        <taxon>Bacillati</taxon>
        <taxon>Actinomycetota</taxon>
        <taxon>Actinomycetes</taxon>
        <taxon>Pseudonocardiales</taxon>
        <taxon>Pseudonocardiaceae</taxon>
        <taxon>Amycolatopsis</taxon>
    </lineage>
</organism>
<proteinExistence type="predicted"/>
<dbReference type="Proteomes" id="UP000715441">
    <property type="component" value="Unassembled WGS sequence"/>
</dbReference>
<sequence>MNAEVVAFLVRAAREFRDAGWVFTGFHWPVLAGEVAARLDASGFRQLFEAGFATAGPADELPTSTTDFAAFGSAVRWRGSTGEVLGGLVRRAGLVVLDAANVDLAGRVNSTAIGGYHAPTVRLPGGGGAADAAGAARDLLLLHGGADPARLVRAVEHVTAAPAPDARVRLLTRWGTMRLGARPCLLTAVGDGGPLAGRLRELGVETGSAGQEKPPSDEEKTMAARVLEEAAVRGYVVAREALGV</sequence>
<evidence type="ECO:0000313" key="2">
    <source>
        <dbReference type="Proteomes" id="UP000715441"/>
    </source>
</evidence>
<dbReference type="InterPro" id="IPR037171">
    <property type="entry name" value="NagB/RpiA_transferase-like"/>
</dbReference>